<evidence type="ECO:0000256" key="7">
    <source>
        <dbReference type="ARBA" id="ARBA00022840"/>
    </source>
</evidence>
<evidence type="ECO:0000256" key="9">
    <source>
        <dbReference type="ARBA" id="ARBA00023172"/>
    </source>
</evidence>
<dbReference type="STRING" id="45076.Lwor_0788"/>
<dbReference type="InterPro" id="IPR014001">
    <property type="entry name" value="Helicase_ATP-bd"/>
</dbReference>
<dbReference type="InterPro" id="IPR004609">
    <property type="entry name" value="ATP-dep_DNA_helicase_RecG"/>
</dbReference>
<evidence type="ECO:0000256" key="6">
    <source>
        <dbReference type="ARBA" id="ARBA00022806"/>
    </source>
</evidence>
<evidence type="ECO:0000256" key="8">
    <source>
        <dbReference type="ARBA" id="ARBA00023125"/>
    </source>
</evidence>
<feature type="domain" description="Helicase ATP-binding" evidence="16">
    <location>
        <begin position="281"/>
        <end position="446"/>
    </location>
</feature>
<dbReference type="Pfam" id="PF17191">
    <property type="entry name" value="RecG_wedge"/>
    <property type="match status" value="1"/>
</dbReference>
<dbReference type="InterPro" id="IPR001650">
    <property type="entry name" value="Helicase_C-like"/>
</dbReference>
<dbReference type="CDD" id="cd04488">
    <property type="entry name" value="RecG_wedge_OBF"/>
    <property type="match status" value="1"/>
</dbReference>
<dbReference type="Pfam" id="PF00270">
    <property type="entry name" value="DEAD"/>
    <property type="match status" value="1"/>
</dbReference>
<accession>A0A0W1AIU7</accession>
<keyword evidence="11" id="KW-0413">Isomerase</keyword>
<dbReference type="InterPro" id="IPR027417">
    <property type="entry name" value="P-loop_NTPase"/>
</dbReference>
<dbReference type="PROSITE" id="PS51192">
    <property type="entry name" value="HELICASE_ATP_BIND_1"/>
    <property type="match status" value="1"/>
</dbReference>
<comment type="function">
    <text evidence="15">Plays a critical role in recombination and DNA repair. Helps process Holliday junction intermediates to mature products by catalyzing branch migration. Has replication fork regression activity, unwinds stalled or blocked replication forks to make a HJ that can be resolved. Has a DNA unwinding activity characteristic of a DNA helicase with 3'-5' polarity.</text>
</comment>
<protein>
    <recommendedName>
        <fullName evidence="2 15">ATP-dependent DNA helicase RecG</fullName>
        <ecNumber evidence="13 15">5.6.2.4</ecNumber>
    </recommendedName>
</protein>
<dbReference type="GO" id="GO:0005524">
    <property type="term" value="F:ATP binding"/>
    <property type="evidence" value="ECO:0007669"/>
    <property type="project" value="UniProtKB-KW"/>
</dbReference>
<dbReference type="GO" id="GO:0043138">
    <property type="term" value="F:3'-5' DNA helicase activity"/>
    <property type="evidence" value="ECO:0007669"/>
    <property type="project" value="UniProtKB-EC"/>
</dbReference>
<proteinExistence type="inferred from homology"/>
<keyword evidence="10 15" id="KW-0234">DNA repair</keyword>
<evidence type="ECO:0000313" key="19">
    <source>
        <dbReference type="Proteomes" id="UP000054662"/>
    </source>
</evidence>
<keyword evidence="5 15" id="KW-0378">Hydrolase</keyword>
<dbReference type="InterPro" id="IPR047112">
    <property type="entry name" value="RecG/Mfd"/>
</dbReference>
<dbReference type="GO" id="GO:0016887">
    <property type="term" value="F:ATP hydrolysis activity"/>
    <property type="evidence" value="ECO:0007669"/>
    <property type="project" value="RHEA"/>
</dbReference>
<dbReference type="OrthoDB" id="9804325at2"/>
<dbReference type="InterPro" id="IPR011545">
    <property type="entry name" value="DEAD/DEAH_box_helicase_dom"/>
</dbReference>
<dbReference type="Gene3D" id="1.10.150.20">
    <property type="entry name" value="5' to 3' exonuclease, C-terminal subdomain"/>
    <property type="match status" value="1"/>
</dbReference>
<sequence length="690" mass="77555">MLSHSCESLAGVGPTIAAKLAKCGIHTVQDLLFHLPYRYQDRTRITPIQDLRSNDWCVISGHVCKTEIKYGKKMMLNCFVEDKTGIIKLRFFHFNKHQITALNNSARIHAFGEVREFNNQLAMIHPEYQLLDDDAQCQVNETLTPIYPTTQGLTQTRLRQLVQIALTQCDEELYQLEWMNELQLHEYHCCNLGDAIKLLHNPPPETSLQALETGNHPALKRLVLDELLAHRLSMQFARLSRSQLYAPLIPVENELSKQFLTALPFSLTQAQQRVAHEIALDLCQTKPMLRLVQGDVGAGKTVIAALAALQTIAQGYQVALMAPTDLLSEQHFNNLRQWLEPLNLTVMRLSGKMKTADRRKALTALADTSCQMIVGTHALFQDEVIFSRLGLVIIDEQHRFGVEQRLQLQQKGQQEQHVPHQLLMTATPIPRTLSMTHFAHLDISVIDELPPGRTPVTTAVLNQDKREAIIERLRAGIASGRQAYWVCTLIEESEKLQCMAATETARQLQDLLSSVRVGLVHGQMKSQEKEATMSAFKSGEIDLLVATTVIEVGVDVPNASLMIIENAERLGLSQLHQLRGRVGRGTAQSHCLLLYQAPLSQHGAERLKVMRSTHDGFVISEKDLELRGAGEVLGTKQTGYRQFKLANLQRDKSLLSLLPPLAKQLVKDMPDVARIITVRWLGNFEQFLQG</sequence>
<comment type="catalytic activity">
    <reaction evidence="14 15">
        <text>ATP + H2O = ADP + phosphate + H(+)</text>
        <dbReference type="Rhea" id="RHEA:13065"/>
        <dbReference type="ChEBI" id="CHEBI:15377"/>
        <dbReference type="ChEBI" id="CHEBI:15378"/>
        <dbReference type="ChEBI" id="CHEBI:30616"/>
        <dbReference type="ChEBI" id="CHEBI:43474"/>
        <dbReference type="ChEBI" id="CHEBI:456216"/>
        <dbReference type="EC" id="5.6.2.4"/>
    </reaction>
</comment>
<comment type="similarity">
    <text evidence="1 15">Belongs to the helicase family. RecG subfamily.</text>
</comment>
<keyword evidence="4 15" id="KW-0227">DNA damage</keyword>
<dbReference type="GO" id="GO:0006310">
    <property type="term" value="P:DNA recombination"/>
    <property type="evidence" value="ECO:0007669"/>
    <property type="project" value="UniProtKB-UniRule"/>
</dbReference>
<evidence type="ECO:0000256" key="10">
    <source>
        <dbReference type="ARBA" id="ARBA00023204"/>
    </source>
</evidence>
<dbReference type="EC" id="5.6.2.4" evidence="13 15"/>
<dbReference type="CDD" id="cd17992">
    <property type="entry name" value="DEXHc_RecG"/>
    <property type="match status" value="1"/>
</dbReference>
<evidence type="ECO:0000256" key="2">
    <source>
        <dbReference type="ARBA" id="ARBA00017846"/>
    </source>
</evidence>
<dbReference type="PANTHER" id="PTHR47964">
    <property type="entry name" value="ATP-DEPENDENT DNA HELICASE HOMOLOG RECG, CHLOROPLASTIC"/>
    <property type="match status" value="1"/>
</dbReference>
<dbReference type="SMART" id="SM00487">
    <property type="entry name" value="DEXDc"/>
    <property type="match status" value="1"/>
</dbReference>
<evidence type="ECO:0000256" key="3">
    <source>
        <dbReference type="ARBA" id="ARBA00022741"/>
    </source>
</evidence>
<keyword evidence="8" id="KW-0238">DNA-binding</keyword>
<evidence type="ECO:0000256" key="4">
    <source>
        <dbReference type="ARBA" id="ARBA00022763"/>
    </source>
</evidence>
<evidence type="ECO:0000256" key="13">
    <source>
        <dbReference type="ARBA" id="ARBA00034808"/>
    </source>
</evidence>
<dbReference type="NCBIfam" id="NF008165">
    <property type="entry name" value="PRK10917.1-3"/>
    <property type="match status" value="1"/>
</dbReference>
<dbReference type="PROSITE" id="PS51194">
    <property type="entry name" value="HELICASE_CTER"/>
    <property type="match status" value="1"/>
</dbReference>
<evidence type="ECO:0000313" key="18">
    <source>
        <dbReference type="EMBL" id="KTD81287.1"/>
    </source>
</evidence>
<evidence type="ECO:0000256" key="5">
    <source>
        <dbReference type="ARBA" id="ARBA00022801"/>
    </source>
</evidence>
<evidence type="ECO:0000256" key="1">
    <source>
        <dbReference type="ARBA" id="ARBA00007504"/>
    </source>
</evidence>
<dbReference type="AlphaFoldDB" id="A0A0W1AIU7"/>
<dbReference type="SUPFAM" id="SSF50249">
    <property type="entry name" value="Nucleic acid-binding proteins"/>
    <property type="match status" value="1"/>
</dbReference>
<reference evidence="18 19" key="1">
    <citation type="submission" date="2015-11" db="EMBL/GenBank/DDBJ databases">
        <title>Genomic analysis of 38 Legionella species identifies large and diverse effector repertoires.</title>
        <authorList>
            <person name="Burstein D."/>
            <person name="Amaro F."/>
            <person name="Zusman T."/>
            <person name="Lifshitz Z."/>
            <person name="Cohen O."/>
            <person name="Gilbert J.A."/>
            <person name="Pupko T."/>
            <person name="Shuman H.A."/>
            <person name="Segal G."/>
        </authorList>
    </citation>
    <scope>NUCLEOTIDE SEQUENCE [LARGE SCALE GENOMIC DNA]</scope>
    <source>
        <strain evidence="18 19">ATCC 49508</strain>
    </source>
</reference>
<evidence type="ECO:0000256" key="11">
    <source>
        <dbReference type="ARBA" id="ARBA00023235"/>
    </source>
</evidence>
<dbReference type="SUPFAM" id="SSF52540">
    <property type="entry name" value="P-loop containing nucleoside triphosphate hydrolases"/>
    <property type="match status" value="2"/>
</dbReference>
<keyword evidence="6 15" id="KW-0347">Helicase</keyword>
<evidence type="ECO:0000256" key="12">
    <source>
        <dbReference type="ARBA" id="ARBA00034617"/>
    </source>
</evidence>
<dbReference type="FunFam" id="3.40.50.300:FF:000391">
    <property type="entry name" value="ATP-dependent DNA helicase RecG"/>
    <property type="match status" value="1"/>
</dbReference>
<dbReference type="SMART" id="SM00490">
    <property type="entry name" value="HELICc"/>
    <property type="match status" value="1"/>
</dbReference>
<dbReference type="Proteomes" id="UP000054662">
    <property type="component" value="Unassembled WGS sequence"/>
</dbReference>
<dbReference type="Gene3D" id="2.40.50.140">
    <property type="entry name" value="Nucleic acid-binding proteins"/>
    <property type="match status" value="1"/>
</dbReference>
<keyword evidence="19" id="KW-1185">Reference proteome</keyword>
<dbReference type="RefSeq" id="WP_058492618.1">
    <property type="nucleotide sequence ID" value="NZ_CBCRUR010000016.1"/>
</dbReference>
<dbReference type="Pfam" id="PF19833">
    <property type="entry name" value="RecG_dom3_C"/>
    <property type="match status" value="1"/>
</dbReference>
<dbReference type="InterPro" id="IPR033454">
    <property type="entry name" value="RecG_wedge"/>
</dbReference>
<dbReference type="InterPro" id="IPR012340">
    <property type="entry name" value="NA-bd_OB-fold"/>
</dbReference>
<name>A0A0W1AIU7_9GAMM</name>
<evidence type="ECO:0000256" key="15">
    <source>
        <dbReference type="RuleBase" id="RU363016"/>
    </source>
</evidence>
<feature type="domain" description="Helicase C-terminal" evidence="17">
    <location>
        <begin position="479"/>
        <end position="625"/>
    </location>
</feature>
<dbReference type="PANTHER" id="PTHR47964:SF1">
    <property type="entry name" value="ATP-DEPENDENT DNA HELICASE HOMOLOG RECG, CHLOROPLASTIC"/>
    <property type="match status" value="1"/>
</dbReference>
<dbReference type="GO" id="GO:0006281">
    <property type="term" value="P:DNA repair"/>
    <property type="evidence" value="ECO:0007669"/>
    <property type="project" value="UniProtKB-UniRule"/>
</dbReference>
<comment type="catalytic activity">
    <reaction evidence="12 15">
        <text>Couples ATP hydrolysis with the unwinding of duplex DNA by translocating in the 3'-5' direction.</text>
        <dbReference type="EC" id="5.6.2.4"/>
    </reaction>
</comment>
<dbReference type="Gene3D" id="3.40.50.300">
    <property type="entry name" value="P-loop containing nucleotide triphosphate hydrolases"/>
    <property type="match status" value="2"/>
</dbReference>
<dbReference type="Pfam" id="PF00271">
    <property type="entry name" value="Helicase_C"/>
    <property type="match status" value="1"/>
</dbReference>
<dbReference type="NCBIfam" id="TIGR00643">
    <property type="entry name" value="recG"/>
    <property type="match status" value="1"/>
</dbReference>
<keyword evidence="9 15" id="KW-0233">DNA recombination</keyword>
<dbReference type="NCBIfam" id="NF008168">
    <property type="entry name" value="PRK10917.2-2"/>
    <property type="match status" value="1"/>
</dbReference>
<dbReference type="PATRIC" id="fig|45076.6.peg.859"/>
<keyword evidence="3 15" id="KW-0547">Nucleotide-binding</keyword>
<keyword evidence="7 15" id="KW-0067">ATP-binding</keyword>
<dbReference type="InterPro" id="IPR045562">
    <property type="entry name" value="RecG_dom3_C"/>
</dbReference>
<evidence type="ECO:0000256" key="14">
    <source>
        <dbReference type="ARBA" id="ARBA00048988"/>
    </source>
</evidence>
<dbReference type="EMBL" id="LNZC01000006">
    <property type="protein sequence ID" value="KTD81287.1"/>
    <property type="molecule type" value="Genomic_DNA"/>
</dbReference>
<evidence type="ECO:0000259" key="16">
    <source>
        <dbReference type="PROSITE" id="PS51192"/>
    </source>
</evidence>
<evidence type="ECO:0000259" key="17">
    <source>
        <dbReference type="PROSITE" id="PS51194"/>
    </source>
</evidence>
<gene>
    <name evidence="18" type="primary">recG</name>
    <name evidence="18" type="ORF">Lwor_0788</name>
</gene>
<dbReference type="GO" id="GO:0003677">
    <property type="term" value="F:DNA binding"/>
    <property type="evidence" value="ECO:0007669"/>
    <property type="project" value="UniProtKB-KW"/>
</dbReference>
<organism evidence="18 19">
    <name type="scientific">Legionella worsleiensis</name>
    <dbReference type="NCBI Taxonomy" id="45076"/>
    <lineage>
        <taxon>Bacteria</taxon>
        <taxon>Pseudomonadati</taxon>
        <taxon>Pseudomonadota</taxon>
        <taxon>Gammaproteobacteria</taxon>
        <taxon>Legionellales</taxon>
        <taxon>Legionellaceae</taxon>
        <taxon>Legionella</taxon>
    </lineage>
</organism>
<comment type="caution">
    <text evidence="18">The sequence shown here is derived from an EMBL/GenBank/DDBJ whole genome shotgun (WGS) entry which is preliminary data.</text>
</comment>
<dbReference type="NCBIfam" id="NF008163">
    <property type="entry name" value="PRK10917.1-1"/>
    <property type="match status" value="1"/>
</dbReference>